<keyword evidence="1" id="KW-1133">Transmembrane helix</keyword>
<organism evidence="2 3">
    <name type="scientific">Massilia forsythiae</name>
    <dbReference type="NCBI Taxonomy" id="2728020"/>
    <lineage>
        <taxon>Bacteria</taxon>
        <taxon>Pseudomonadati</taxon>
        <taxon>Pseudomonadota</taxon>
        <taxon>Betaproteobacteria</taxon>
        <taxon>Burkholderiales</taxon>
        <taxon>Oxalobacteraceae</taxon>
        <taxon>Telluria group</taxon>
        <taxon>Massilia</taxon>
    </lineage>
</organism>
<proteinExistence type="predicted"/>
<accession>A0A7Z2ZW36</accession>
<dbReference type="RefSeq" id="WP_170204854.1">
    <property type="nucleotide sequence ID" value="NZ_CP051685.1"/>
</dbReference>
<keyword evidence="3" id="KW-1185">Reference proteome</keyword>
<reference evidence="2 3" key="1">
    <citation type="submission" date="2020-04" db="EMBL/GenBank/DDBJ databases">
        <title>Genome sequencing of novel species.</title>
        <authorList>
            <person name="Heo J."/>
            <person name="Kim S.-J."/>
            <person name="Kim J.-S."/>
            <person name="Hong S.-B."/>
            <person name="Kwon S.-W."/>
        </authorList>
    </citation>
    <scope>NUCLEOTIDE SEQUENCE [LARGE SCALE GENOMIC DNA]</scope>
    <source>
        <strain evidence="2 3">GN2-R2</strain>
    </source>
</reference>
<feature type="transmembrane region" description="Helical" evidence="1">
    <location>
        <begin position="32"/>
        <end position="51"/>
    </location>
</feature>
<keyword evidence="1" id="KW-0472">Membrane</keyword>
<evidence type="ECO:0000256" key="1">
    <source>
        <dbReference type="SAM" id="Phobius"/>
    </source>
</evidence>
<name>A0A7Z2ZW36_9BURK</name>
<evidence type="ECO:0000313" key="3">
    <source>
        <dbReference type="Proteomes" id="UP000502415"/>
    </source>
</evidence>
<sequence length="54" mass="5715">MKNTLSIALGSAVGTLLYTALLSDMHEPDWGRAMIVAVVCAILSAASSRMFSSR</sequence>
<dbReference type="KEGG" id="mfy:HH212_24485"/>
<evidence type="ECO:0000313" key="2">
    <source>
        <dbReference type="EMBL" id="QJE02772.1"/>
    </source>
</evidence>
<keyword evidence="1" id="KW-0812">Transmembrane</keyword>
<protein>
    <submittedName>
        <fullName evidence="2">Uncharacterized protein</fullName>
    </submittedName>
</protein>
<dbReference type="AlphaFoldDB" id="A0A7Z2ZW36"/>
<gene>
    <name evidence="2" type="ORF">HH212_24485</name>
</gene>
<dbReference type="EMBL" id="CP051685">
    <property type="protein sequence ID" value="QJE02772.1"/>
    <property type="molecule type" value="Genomic_DNA"/>
</dbReference>
<dbReference type="Proteomes" id="UP000502415">
    <property type="component" value="Chromosome"/>
</dbReference>